<protein>
    <submittedName>
        <fullName evidence="2">Uncharacterized protein</fullName>
    </submittedName>
</protein>
<evidence type="ECO:0000313" key="3">
    <source>
        <dbReference type="Proteomes" id="UP000034581"/>
    </source>
</evidence>
<dbReference type="STRING" id="1618350.UR67_C0001G0042"/>
<name>A0A0G0BL45_UNCC3</name>
<evidence type="ECO:0000256" key="1">
    <source>
        <dbReference type="SAM" id="Phobius"/>
    </source>
</evidence>
<evidence type="ECO:0000313" key="2">
    <source>
        <dbReference type="EMBL" id="KKP70133.1"/>
    </source>
</evidence>
<dbReference type="EMBL" id="LBQB01000001">
    <property type="protein sequence ID" value="KKP70133.1"/>
    <property type="molecule type" value="Genomic_DNA"/>
</dbReference>
<dbReference type="SUPFAM" id="SSF89372">
    <property type="entry name" value="Fucose-specific lectin"/>
    <property type="match status" value="1"/>
</dbReference>
<dbReference type="AlphaFoldDB" id="A0A0G0BL45"/>
<sequence length="253" mass="27356">MTTSTSSIAQNRKRRPWLWILLIPIICVACFCGLCRTITLGGSIDPVRVAATVTPWNTAKWLKVAATDGSGSVQCHLNTDEATWSTPSQIISLPNGTELEVIGFGTAPVSWQNSSNNLYRVKVNQTGQICYIRIELILSIDRPTIPTANPTQVVMNQATAVPQNTPTPAPTATPANRQGTVTFQDDDGVNCHTDLNESTWQTSIIKLSTGDVIIIIGEATAPVSWNGSNALYQITTAEGQTCYIRTELVTVQP</sequence>
<proteinExistence type="predicted"/>
<dbReference type="Proteomes" id="UP000034581">
    <property type="component" value="Unassembled WGS sequence"/>
</dbReference>
<reference evidence="2 3" key="1">
    <citation type="journal article" date="2015" name="Nature">
        <title>rRNA introns, odd ribosomes, and small enigmatic genomes across a large radiation of phyla.</title>
        <authorList>
            <person name="Brown C.T."/>
            <person name="Hug L.A."/>
            <person name="Thomas B.C."/>
            <person name="Sharon I."/>
            <person name="Castelle C.J."/>
            <person name="Singh A."/>
            <person name="Wilkins M.J."/>
            <person name="Williams K.H."/>
            <person name="Banfield J.F."/>
        </authorList>
    </citation>
    <scope>NUCLEOTIDE SEQUENCE [LARGE SCALE GENOMIC DNA]</scope>
</reference>
<comment type="caution">
    <text evidence="2">The sequence shown here is derived from an EMBL/GenBank/DDBJ whole genome shotgun (WGS) entry which is preliminary data.</text>
</comment>
<feature type="transmembrane region" description="Helical" evidence="1">
    <location>
        <begin position="17"/>
        <end position="39"/>
    </location>
</feature>
<organism evidence="2 3">
    <name type="scientific">candidate division CPR3 bacterium GW2011_GWF2_35_18</name>
    <dbReference type="NCBI Taxonomy" id="1618350"/>
    <lineage>
        <taxon>Bacteria</taxon>
        <taxon>Bacteria division CPR3</taxon>
    </lineage>
</organism>
<keyword evidence="1" id="KW-0812">Transmembrane</keyword>
<accession>A0A0G0BL45</accession>
<keyword evidence="1" id="KW-0472">Membrane</keyword>
<gene>
    <name evidence="2" type="ORF">UR67_C0001G0042</name>
</gene>
<keyword evidence="1" id="KW-1133">Transmembrane helix</keyword>